<gene>
    <name evidence="4" type="ORF">CAP_2782</name>
</gene>
<name>A0A017TAY1_9BACT</name>
<evidence type="ECO:0000259" key="3">
    <source>
        <dbReference type="Pfam" id="PF13193"/>
    </source>
</evidence>
<dbReference type="Proteomes" id="UP000019678">
    <property type="component" value="Unassembled WGS sequence"/>
</dbReference>
<proteinExistence type="predicted"/>
<keyword evidence="5" id="KW-1185">Reference proteome</keyword>
<dbReference type="EMBL" id="ASRX01000020">
    <property type="protein sequence ID" value="EYF05781.1"/>
    <property type="molecule type" value="Genomic_DNA"/>
</dbReference>
<feature type="domain" description="AMP-binding enzyme C-terminal" evidence="3">
    <location>
        <begin position="435"/>
        <end position="510"/>
    </location>
</feature>
<dbReference type="SUPFAM" id="SSF56801">
    <property type="entry name" value="Acetyl-CoA synthetase-like"/>
    <property type="match status" value="1"/>
</dbReference>
<comment type="caution">
    <text evidence="4">The sequence shown here is derived from an EMBL/GenBank/DDBJ whole genome shotgun (WGS) entry which is preliminary data.</text>
</comment>
<dbReference type="Gene3D" id="3.30.300.30">
    <property type="match status" value="1"/>
</dbReference>
<evidence type="ECO:0000256" key="1">
    <source>
        <dbReference type="ARBA" id="ARBA00022598"/>
    </source>
</evidence>
<dbReference type="NCBIfam" id="TIGR02262">
    <property type="entry name" value="benz_CoA_lig"/>
    <property type="match status" value="1"/>
</dbReference>
<dbReference type="InterPro" id="IPR025110">
    <property type="entry name" value="AMP-bd_C"/>
</dbReference>
<dbReference type="InterPro" id="IPR000873">
    <property type="entry name" value="AMP-dep_synth/lig_dom"/>
</dbReference>
<dbReference type="RefSeq" id="WP_231511469.1">
    <property type="nucleotide sequence ID" value="NZ_ASRX01000020.1"/>
</dbReference>
<protein>
    <submittedName>
        <fullName evidence="4">Long-chain-fatty-acid--CoA ligase</fullName>
    </submittedName>
</protein>
<dbReference type="Gene3D" id="3.40.50.12780">
    <property type="entry name" value="N-terminal domain of ligase-like"/>
    <property type="match status" value="1"/>
</dbReference>
<dbReference type="AlphaFoldDB" id="A0A017TAY1"/>
<evidence type="ECO:0000313" key="4">
    <source>
        <dbReference type="EMBL" id="EYF05781.1"/>
    </source>
</evidence>
<dbReference type="InterPro" id="IPR011957">
    <property type="entry name" value="Benz_CoA_lig"/>
</dbReference>
<dbReference type="eggNOG" id="COG0365">
    <property type="taxonomic scope" value="Bacteria"/>
</dbReference>
<dbReference type="GO" id="GO:0016405">
    <property type="term" value="F:CoA-ligase activity"/>
    <property type="evidence" value="ECO:0007669"/>
    <property type="project" value="InterPro"/>
</dbReference>
<dbReference type="PANTHER" id="PTHR43352">
    <property type="entry name" value="ACETYL-COA SYNTHETASE"/>
    <property type="match status" value="1"/>
</dbReference>
<feature type="domain" description="AMP-dependent synthetase/ligase" evidence="2">
    <location>
        <begin position="25"/>
        <end position="385"/>
    </location>
</feature>
<sequence>MSFVIPEKVNMADWFLLARLREGLGDKTAILCGDQRLTYADVARLAARFAHALGALGVEPEQRVMVALPDIPEFVGALFGTLASGAAVVMVNSQLKPEEIAYFYEYTRAKVAVVHADHLEAFAEAARGAQHLRRILVVGGKAAREPSFEPSSEASFEALAEGAPEELRVFPSHRDDAAIWLFSGGTTGRPKAVAQSHGAFVNTTELYAKGVMGYTASDITLSVPKLYFGYATGANLLFPFSVGGTSVLFPERCTADALFAQIRRFRPTVLVNVPTMVNTMVSHESAAQQDLSSLRVSTSAGEALPVELYERWKRAFGVELCDGLGTAEMWHIFLTNRPGDVKPGTLGRAVAGFEVKVCDDGGRELPPGEVGWLWVKGASRAFGYWQDLEKTGRAFRGEWYVSGDMLSRDAEGYFTYCGRGDDMLKVAGKWLAPAEVENCLLQHPAVKECAVVGVPDARGLTKPHAYVLASGPREGLDEALKQLVRDRLEPFKAPREVIFVDDMPRTHLGKIDRGKLRKS</sequence>
<reference evidence="4 5" key="1">
    <citation type="submission" date="2013-05" db="EMBL/GenBank/DDBJ databases">
        <title>Genome assembly of Chondromyces apiculatus DSM 436.</title>
        <authorList>
            <person name="Sharma G."/>
            <person name="Khatri I."/>
            <person name="Kaur C."/>
            <person name="Mayilraj S."/>
            <person name="Subramanian S."/>
        </authorList>
    </citation>
    <scope>NUCLEOTIDE SEQUENCE [LARGE SCALE GENOMIC DNA]</scope>
    <source>
        <strain evidence="4 5">DSM 436</strain>
    </source>
</reference>
<dbReference type="InterPro" id="IPR045851">
    <property type="entry name" value="AMP-bd_C_sf"/>
</dbReference>
<keyword evidence="1 4" id="KW-0436">Ligase</keyword>
<dbReference type="GO" id="GO:0044550">
    <property type="term" value="P:secondary metabolite biosynthetic process"/>
    <property type="evidence" value="ECO:0007669"/>
    <property type="project" value="TreeGrafter"/>
</dbReference>
<dbReference type="Pfam" id="PF00501">
    <property type="entry name" value="AMP-binding"/>
    <property type="match status" value="1"/>
</dbReference>
<evidence type="ECO:0000313" key="5">
    <source>
        <dbReference type="Proteomes" id="UP000019678"/>
    </source>
</evidence>
<dbReference type="InterPro" id="IPR042099">
    <property type="entry name" value="ANL_N_sf"/>
</dbReference>
<dbReference type="PANTHER" id="PTHR43352:SF1">
    <property type="entry name" value="ANTHRANILATE--COA LIGASE"/>
    <property type="match status" value="1"/>
</dbReference>
<dbReference type="STRING" id="1192034.CAP_2782"/>
<evidence type="ECO:0000259" key="2">
    <source>
        <dbReference type="Pfam" id="PF00501"/>
    </source>
</evidence>
<accession>A0A017TAY1</accession>
<dbReference type="Pfam" id="PF13193">
    <property type="entry name" value="AMP-binding_C"/>
    <property type="match status" value="1"/>
</dbReference>
<dbReference type="GO" id="GO:0016878">
    <property type="term" value="F:acid-thiol ligase activity"/>
    <property type="evidence" value="ECO:0007669"/>
    <property type="project" value="TreeGrafter"/>
</dbReference>
<organism evidence="4 5">
    <name type="scientific">Chondromyces apiculatus DSM 436</name>
    <dbReference type="NCBI Taxonomy" id="1192034"/>
    <lineage>
        <taxon>Bacteria</taxon>
        <taxon>Pseudomonadati</taxon>
        <taxon>Myxococcota</taxon>
        <taxon>Polyangia</taxon>
        <taxon>Polyangiales</taxon>
        <taxon>Polyangiaceae</taxon>
        <taxon>Chondromyces</taxon>
    </lineage>
</organism>
<dbReference type="GO" id="GO:0005524">
    <property type="term" value="F:ATP binding"/>
    <property type="evidence" value="ECO:0007669"/>
    <property type="project" value="InterPro"/>
</dbReference>